<proteinExistence type="predicted"/>
<name>A0A068NV73_FIMGI</name>
<dbReference type="Proteomes" id="UP000027982">
    <property type="component" value="Chromosome"/>
</dbReference>
<accession>A0A068NV73</accession>
<reference evidence="1 2" key="1">
    <citation type="journal article" date="2014" name="PLoS ONE">
        <title>The first complete genome sequence of the class fimbriimonadia in the phylum armatimonadetes.</title>
        <authorList>
            <person name="Hu Z.Y."/>
            <person name="Wang Y.Z."/>
            <person name="Im W.T."/>
            <person name="Wang S.Y."/>
            <person name="Zhao G.P."/>
            <person name="Zheng H.J."/>
            <person name="Quan Z.X."/>
        </authorList>
    </citation>
    <scope>NUCLEOTIDE SEQUENCE [LARGE SCALE GENOMIC DNA]</scope>
    <source>
        <strain evidence="1">Gsoil 348</strain>
    </source>
</reference>
<gene>
    <name evidence="1" type="ORF">OP10G_2111</name>
</gene>
<dbReference type="HOGENOM" id="CLU_3343933_0_0_0"/>
<organism evidence="1 2">
    <name type="scientific">Fimbriimonas ginsengisoli Gsoil 348</name>
    <dbReference type="NCBI Taxonomy" id="661478"/>
    <lineage>
        <taxon>Bacteria</taxon>
        <taxon>Bacillati</taxon>
        <taxon>Armatimonadota</taxon>
        <taxon>Fimbriimonadia</taxon>
        <taxon>Fimbriimonadales</taxon>
        <taxon>Fimbriimonadaceae</taxon>
        <taxon>Fimbriimonas</taxon>
    </lineage>
</organism>
<protein>
    <submittedName>
        <fullName evidence="1">Uncharacterized protein</fullName>
    </submittedName>
</protein>
<sequence length="37" mass="4057">MARRGDVRYSLLRTAPRAALYDGNKDRAGCSGSEREG</sequence>
<keyword evidence="2" id="KW-1185">Reference proteome</keyword>
<dbReference type="EMBL" id="CP007139">
    <property type="protein sequence ID" value="AIE85479.1"/>
    <property type="molecule type" value="Genomic_DNA"/>
</dbReference>
<evidence type="ECO:0000313" key="1">
    <source>
        <dbReference type="EMBL" id="AIE85479.1"/>
    </source>
</evidence>
<dbReference type="KEGG" id="fgi:OP10G_2111"/>
<evidence type="ECO:0000313" key="2">
    <source>
        <dbReference type="Proteomes" id="UP000027982"/>
    </source>
</evidence>
<dbReference type="AlphaFoldDB" id="A0A068NV73"/>